<organism evidence="1">
    <name type="scientific">uncultured bacterium</name>
    <name type="common">gcode 4</name>
    <dbReference type="NCBI Taxonomy" id="1234023"/>
    <lineage>
        <taxon>Bacteria</taxon>
        <taxon>environmental samples</taxon>
    </lineage>
</organism>
<proteinExistence type="predicted"/>
<accession>K2BVH6</accession>
<name>K2BVH6_9BACT</name>
<comment type="caution">
    <text evidence="1">The sequence shown here is derived from an EMBL/GenBank/DDBJ whole genome shotgun (WGS) entry which is preliminary data.</text>
</comment>
<evidence type="ECO:0000313" key="1">
    <source>
        <dbReference type="EMBL" id="EKD66224.1"/>
    </source>
</evidence>
<protein>
    <submittedName>
        <fullName evidence="1">Uncharacterized protein</fullName>
    </submittedName>
</protein>
<reference evidence="1" key="1">
    <citation type="journal article" date="2012" name="Science">
        <title>Fermentation, hydrogen, and sulfur metabolism in multiple uncultivated bacterial phyla.</title>
        <authorList>
            <person name="Wrighton K.C."/>
            <person name="Thomas B.C."/>
            <person name="Sharon I."/>
            <person name="Miller C.S."/>
            <person name="Castelle C.J."/>
            <person name="VerBerkmoes N.C."/>
            <person name="Wilkins M.J."/>
            <person name="Hettich R.L."/>
            <person name="Lipton M.S."/>
            <person name="Williams K.H."/>
            <person name="Long P.E."/>
            <person name="Banfield J.F."/>
        </authorList>
    </citation>
    <scope>NUCLEOTIDE SEQUENCE [LARGE SCALE GENOMIC DNA]</scope>
</reference>
<gene>
    <name evidence="1" type="ORF">ACD_49C00060G0066</name>
</gene>
<dbReference type="AlphaFoldDB" id="K2BVH6"/>
<sequence>MNVFWPFWLWGNNTLDEVNEFLDERRLNEESNPLALDSTSLIRAFKEKVNCVMLIGDFARRFAHLCNQESSSYHFKKPKMEWPEHKTYMIF</sequence>
<dbReference type="EMBL" id="AMFJ01021646">
    <property type="protein sequence ID" value="EKD66224.1"/>
    <property type="molecule type" value="Genomic_DNA"/>
</dbReference>